<dbReference type="AlphaFoldDB" id="Q06958"/>
<accession>Q06958</accession>
<evidence type="ECO:0000256" key="1">
    <source>
        <dbReference type="SAM" id="MobiDB-lite"/>
    </source>
</evidence>
<feature type="compositionally biased region" description="Basic residues" evidence="1">
    <location>
        <begin position="56"/>
        <end position="71"/>
    </location>
</feature>
<protein>
    <submittedName>
        <fullName evidence="2">Crystal protein</fullName>
    </submittedName>
</protein>
<evidence type="ECO:0000313" key="2">
    <source>
        <dbReference type="EMBL" id="AAA22332.1"/>
    </source>
</evidence>
<proteinExistence type="predicted"/>
<dbReference type="PIR" id="A41969">
    <property type="entry name" value="A41969"/>
</dbReference>
<dbReference type="RefSeq" id="WP_153578548.1">
    <property type="nucleotide sequence ID" value="NZ_JAMXJQ010000003.1"/>
</dbReference>
<dbReference type="EMBL" id="M76442">
    <property type="protein sequence ID" value="AAA22332.1"/>
    <property type="molecule type" value="Genomic_DNA"/>
</dbReference>
<feature type="region of interest" description="Disordered" evidence="1">
    <location>
        <begin position="56"/>
        <end position="80"/>
    </location>
</feature>
<sequence>MNFNNITGNFKDVTELFTDYANQWSRQNGGGKPEISLIVPGYEAYAVTSSDDRTIYHHPKKKKREKSRSHHGCSSENQERIYEDTYETNLSFNHDPNLMEECEKEIELATETYENASCHEKKIKIQIGGNVENYGEWFVYEGATLSGKDLLSIDVFGHEPVDIDQVPVSLHPGEIEVLKRPLEVDTYRSYKIRPRSKVTATLKVKQKHFKQCFDVETDVSGYVAIIQKQKDCDVQTSFHHVAAILQRYYSPFIRINGDEVTLLCKGVFKGVKITDIYIHIQIESLDIPGLIEEYNIYDVNQRNIGVME</sequence>
<name>Q06958_BACTU</name>
<reference evidence="2" key="1">
    <citation type="journal article" date="1992" name="J. Bacteriol.">
        <title>Molecular characterization of two novel crystal protein genes from Bacillus thuringiensis subsp. thompsoni.</title>
        <authorList>
            <person name="Brown K.L."/>
            <person name="Whiteley H.R."/>
        </authorList>
    </citation>
    <scope>NUCLEOTIDE SEQUENCE</scope>
    <source>
        <strain evidence="2">thompsoni</strain>
    </source>
</reference>
<organism evidence="2">
    <name type="scientific">Bacillus thuringiensis</name>
    <dbReference type="NCBI Taxonomy" id="1428"/>
    <lineage>
        <taxon>Bacteria</taxon>
        <taxon>Bacillati</taxon>
        <taxon>Bacillota</taxon>
        <taxon>Bacilli</taxon>
        <taxon>Bacillales</taxon>
        <taxon>Bacillaceae</taxon>
        <taxon>Bacillus</taxon>
        <taxon>Bacillus cereus group</taxon>
    </lineage>
</organism>